<proteinExistence type="predicted"/>
<organism evidence="2 3">
    <name type="scientific">Actinotignum urinale</name>
    <dbReference type="NCBI Taxonomy" id="190146"/>
    <lineage>
        <taxon>Bacteria</taxon>
        <taxon>Bacillati</taxon>
        <taxon>Actinomycetota</taxon>
        <taxon>Actinomycetes</taxon>
        <taxon>Actinomycetales</taxon>
        <taxon>Actinomycetaceae</taxon>
        <taxon>Actinotignum</taxon>
    </lineage>
</organism>
<dbReference type="Proteomes" id="UP001275049">
    <property type="component" value="Unassembled WGS sequence"/>
</dbReference>
<evidence type="ECO:0000256" key="1">
    <source>
        <dbReference type="SAM" id="Phobius"/>
    </source>
</evidence>
<accession>A0ABU5G6T4</accession>
<keyword evidence="1" id="KW-1133">Transmembrane helix</keyword>
<evidence type="ECO:0000313" key="2">
    <source>
        <dbReference type="EMBL" id="MDY5132860.1"/>
    </source>
</evidence>
<name>A0ABU5G6T4_9ACTO</name>
<evidence type="ECO:0000313" key="3">
    <source>
        <dbReference type="Proteomes" id="UP001275049"/>
    </source>
</evidence>
<reference evidence="2 3" key="1">
    <citation type="submission" date="2023-10" db="EMBL/GenBank/DDBJ databases">
        <title>Whole Genome based description of the genera Actinobaculum and Actinotignum reveals a complex phylogenetic relationship within the species included in the genus Actinotignum.</title>
        <authorList>
            <person name="Jensen C.S."/>
            <person name="Dargis R."/>
            <person name="Kemp M."/>
            <person name="Christensen J.J."/>
        </authorList>
    </citation>
    <scope>NUCLEOTIDE SEQUENCE [LARGE SCALE GENOMIC DNA]</scope>
    <source>
        <strain evidence="2 3">SLA_B974</strain>
    </source>
</reference>
<gene>
    <name evidence="2" type="ORF">R6G86_03755</name>
</gene>
<keyword evidence="1" id="KW-0472">Membrane</keyword>
<feature type="transmembrane region" description="Helical" evidence="1">
    <location>
        <begin position="126"/>
        <end position="143"/>
    </location>
</feature>
<protein>
    <submittedName>
        <fullName evidence="2">Uncharacterized protein</fullName>
    </submittedName>
</protein>
<dbReference type="EMBL" id="JAWNGA010000005">
    <property type="protein sequence ID" value="MDY5132860.1"/>
    <property type="molecule type" value="Genomic_DNA"/>
</dbReference>
<comment type="caution">
    <text evidence="2">The sequence shown here is derived from an EMBL/GenBank/DDBJ whole genome shotgun (WGS) entry which is preliminary data.</text>
</comment>
<sequence length="203" mass="23570">MAEMIETENIDVVLDKLRLVSTYASLRFPFDSEVRALTEYERSEVRVLRSILEDVAARLAGGEDPYEWFSKGTSMPVGEIRPNTFQYVCQGVGFYRKDGVREVFENFGKSVRSACGDAMYWRGRKVWADYAVVMIVLGVIGLIDQRMAIPEVVEELSYVGKHHCMLYDIEECRMFDERGEYYAPSDRCYGHRKTDFSTYRFHN</sequence>
<keyword evidence="3" id="KW-1185">Reference proteome</keyword>
<keyword evidence="1" id="KW-0812">Transmembrane</keyword>
<dbReference type="RefSeq" id="WP_320755106.1">
    <property type="nucleotide sequence ID" value="NZ_JAWNGA010000005.1"/>
</dbReference>